<keyword evidence="4" id="KW-1185">Reference proteome</keyword>
<feature type="coiled-coil region" evidence="1">
    <location>
        <begin position="70"/>
        <end position="97"/>
    </location>
</feature>
<name>A0A836CMQ6_9STRA</name>
<evidence type="ECO:0000256" key="2">
    <source>
        <dbReference type="SAM" id="MobiDB-lite"/>
    </source>
</evidence>
<evidence type="ECO:0000313" key="4">
    <source>
        <dbReference type="Proteomes" id="UP000664859"/>
    </source>
</evidence>
<proteinExistence type="predicted"/>
<keyword evidence="1" id="KW-0175">Coiled coil</keyword>
<dbReference type="Proteomes" id="UP000664859">
    <property type="component" value="Unassembled WGS sequence"/>
</dbReference>
<accession>A0A836CMQ6</accession>
<protein>
    <submittedName>
        <fullName evidence="3">Uncharacterized protein</fullName>
    </submittedName>
</protein>
<dbReference type="EMBL" id="JAFCMP010000057">
    <property type="protein sequence ID" value="KAG5189041.1"/>
    <property type="molecule type" value="Genomic_DNA"/>
</dbReference>
<sequence>MATAAARRPQLTTGPAAMCSRCTTRPAAISCCSTALCLRHFHTSEHASAHPSKATVINQEAADLQHDDFARQWKATFESVQADIEQITEQMEAVSNDPLGAIGMMPTLNKAPSAGVLAAEQRMSRKPSSNSATIMSAAAMASTAAMPPPAAPGGSGGGGSGDVSKRRKPSRTTYWAVGDPSTGVLRGSRYRCDVCHSDNTIFSSIGGDGGQTRKGETWGNKEAAALMVRIDCRNCGRSWTEEY</sequence>
<dbReference type="AlphaFoldDB" id="A0A836CMQ6"/>
<reference evidence="3" key="1">
    <citation type="submission" date="2021-02" db="EMBL/GenBank/DDBJ databases">
        <title>First Annotated Genome of the Yellow-green Alga Tribonema minus.</title>
        <authorList>
            <person name="Mahan K.M."/>
        </authorList>
    </citation>
    <scope>NUCLEOTIDE SEQUENCE</scope>
    <source>
        <strain evidence="3">UTEX B ZZ1240</strain>
    </source>
</reference>
<gene>
    <name evidence="3" type="ORF">JKP88DRAFT_302636</name>
</gene>
<comment type="caution">
    <text evidence="3">The sequence shown here is derived from an EMBL/GenBank/DDBJ whole genome shotgun (WGS) entry which is preliminary data.</text>
</comment>
<evidence type="ECO:0000256" key="1">
    <source>
        <dbReference type="SAM" id="Coils"/>
    </source>
</evidence>
<organism evidence="3 4">
    <name type="scientific">Tribonema minus</name>
    <dbReference type="NCBI Taxonomy" id="303371"/>
    <lineage>
        <taxon>Eukaryota</taxon>
        <taxon>Sar</taxon>
        <taxon>Stramenopiles</taxon>
        <taxon>Ochrophyta</taxon>
        <taxon>PX clade</taxon>
        <taxon>Xanthophyceae</taxon>
        <taxon>Tribonematales</taxon>
        <taxon>Tribonemataceae</taxon>
        <taxon>Tribonema</taxon>
    </lineage>
</organism>
<feature type="region of interest" description="Disordered" evidence="2">
    <location>
        <begin position="143"/>
        <end position="176"/>
    </location>
</feature>
<evidence type="ECO:0000313" key="3">
    <source>
        <dbReference type="EMBL" id="KAG5189041.1"/>
    </source>
</evidence>